<dbReference type="GO" id="GO:0006629">
    <property type="term" value="P:lipid metabolic process"/>
    <property type="evidence" value="ECO:0007669"/>
    <property type="project" value="InterPro"/>
</dbReference>
<evidence type="ECO:0000259" key="6">
    <source>
        <dbReference type="Pfam" id="PF16177"/>
    </source>
</evidence>
<dbReference type="AlphaFoldDB" id="A0A5N0UKJ1"/>
<dbReference type="InterPro" id="IPR005914">
    <property type="entry name" value="Acac_CoA_synth"/>
</dbReference>
<dbReference type="Proteomes" id="UP000319769">
    <property type="component" value="Unassembled WGS sequence"/>
</dbReference>
<dbReference type="NCBIfam" id="TIGR01217">
    <property type="entry name" value="ac_ac_CoA_syn"/>
    <property type="match status" value="1"/>
</dbReference>
<organism evidence="7 8">
    <name type="scientific">Amycolatopsis acidicola</name>
    <dbReference type="NCBI Taxonomy" id="2596893"/>
    <lineage>
        <taxon>Bacteria</taxon>
        <taxon>Bacillati</taxon>
        <taxon>Actinomycetota</taxon>
        <taxon>Actinomycetes</taxon>
        <taxon>Pseudonocardiales</taxon>
        <taxon>Pseudonocardiaceae</taxon>
        <taxon>Amycolatopsis</taxon>
    </lineage>
</organism>
<dbReference type="EC" id="6.2.1.16" evidence="7"/>
<dbReference type="Pfam" id="PF16177">
    <property type="entry name" value="ACAS_N"/>
    <property type="match status" value="1"/>
</dbReference>
<dbReference type="Pfam" id="PF00501">
    <property type="entry name" value="AMP-binding"/>
    <property type="match status" value="1"/>
</dbReference>
<feature type="domain" description="AMP-dependent synthetase/ligase" evidence="5">
    <location>
        <begin position="110"/>
        <end position="479"/>
    </location>
</feature>
<dbReference type="RefSeq" id="WP_144759830.1">
    <property type="nucleotide sequence ID" value="NZ_VMNW02000144.1"/>
</dbReference>
<dbReference type="OrthoDB" id="9803968at2"/>
<keyword evidence="3" id="KW-0547">Nucleotide-binding</keyword>
<accession>A0A5N0UKJ1</accession>
<sequence length="661" mass="71509">MTNAADTPEVLWRPRPEQVAETRIQAFRDWLRTERDVVVEDYDELWRFSTTDLTGFWGGVADFLGVRWHDEPGGVLADESMPGARWFPGGTLNYAEHALSSGVAGAPKADDELAVIFHREDGLEAQLTYGELRAQVAAARAALAGLGVGKGDRVVALAPNCPQTLVAFLAAASLGAIWSSCSPDFGVRAVSDRFTQIEPKVLIAVNGYVYNGRSFDVRPTITKLREEIPSLKATVLVDYVGGGSLEGALGWEALLARHEGAALEFEPVPFDHPLWVLYSSGTTGLPKGIVHGHGGIVVEHLKALALQMDLGPGDRFFWFTTTGWMMWNFLIAGLLVGSTIVLFDGSPGSPDLNALWRLAEQHRISYFGTSAPFIQSCLKAHLTPGAEFDLSALRGIGSTGAPLSVEGFRWIADKISRDVQICSVSGGTDLCAAFVCSAPDKPVWMGELSCASLGAALAAFDDDGNPVIEQVGELVVTRPMPSMPVFFWNDPDGTRLREAYFEYFPGAWRHGDWIRITGRGSAVIYGRSDSTLNRGGVRMGTAEFYRVVEGFEEIADSLVIDTSGAGNTDGELLCFVVMAPGAILADVEPALRRQLRAELSPRHVPDRFVEVAAVPRTLNGKKCEVPVKKILAGAEPDRAVSRDALANPEALRPFVELARGR</sequence>
<dbReference type="Gene3D" id="3.40.50.12780">
    <property type="entry name" value="N-terminal domain of ligase-like"/>
    <property type="match status" value="1"/>
</dbReference>
<dbReference type="PANTHER" id="PTHR42921">
    <property type="entry name" value="ACETOACETYL-COA SYNTHETASE"/>
    <property type="match status" value="1"/>
</dbReference>
<dbReference type="CDD" id="cd05943">
    <property type="entry name" value="AACS"/>
    <property type="match status" value="1"/>
</dbReference>
<gene>
    <name evidence="7" type="ORF">FPZ12_043435</name>
</gene>
<evidence type="ECO:0000259" key="5">
    <source>
        <dbReference type="Pfam" id="PF00501"/>
    </source>
</evidence>
<dbReference type="NCBIfam" id="NF002937">
    <property type="entry name" value="PRK03584.1"/>
    <property type="match status" value="1"/>
</dbReference>
<keyword evidence="2 7" id="KW-0436">Ligase</keyword>
<dbReference type="PROSITE" id="PS00455">
    <property type="entry name" value="AMP_BINDING"/>
    <property type="match status" value="1"/>
</dbReference>
<evidence type="ECO:0000256" key="4">
    <source>
        <dbReference type="ARBA" id="ARBA00022840"/>
    </source>
</evidence>
<dbReference type="GO" id="GO:0005524">
    <property type="term" value="F:ATP binding"/>
    <property type="evidence" value="ECO:0007669"/>
    <property type="project" value="UniProtKB-KW"/>
</dbReference>
<dbReference type="InterPro" id="IPR032387">
    <property type="entry name" value="ACAS_N"/>
</dbReference>
<dbReference type="EMBL" id="VMNW02000144">
    <property type="protein sequence ID" value="KAA9149324.1"/>
    <property type="molecule type" value="Genomic_DNA"/>
</dbReference>
<dbReference type="GO" id="GO:0030729">
    <property type="term" value="F:acetoacetate-CoA ligase activity"/>
    <property type="evidence" value="ECO:0007669"/>
    <property type="project" value="UniProtKB-EC"/>
</dbReference>
<keyword evidence="4" id="KW-0067">ATP-binding</keyword>
<dbReference type="PANTHER" id="PTHR42921:SF1">
    <property type="entry name" value="ACETOACETYL-COA SYNTHETASE"/>
    <property type="match status" value="1"/>
</dbReference>
<dbReference type="InterPro" id="IPR000873">
    <property type="entry name" value="AMP-dep_synth/lig_dom"/>
</dbReference>
<protein>
    <submittedName>
        <fullName evidence="7">Acetoacetate--CoA ligase</fullName>
        <ecNumber evidence="7">6.2.1.16</ecNumber>
    </submittedName>
</protein>
<name>A0A5N0UKJ1_9PSEU</name>
<evidence type="ECO:0000256" key="3">
    <source>
        <dbReference type="ARBA" id="ARBA00022741"/>
    </source>
</evidence>
<evidence type="ECO:0000313" key="8">
    <source>
        <dbReference type="Proteomes" id="UP000319769"/>
    </source>
</evidence>
<dbReference type="InterPro" id="IPR042099">
    <property type="entry name" value="ANL_N_sf"/>
</dbReference>
<comment type="caution">
    <text evidence="7">The sequence shown here is derived from an EMBL/GenBank/DDBJ whole genome shotgun (WGS) entry which is preliminary data.</text>
</comment>
<keyword evidence="8" id="KW-1185">Reference proteome</keyword>
<dbReference type="InterPro" id="IPR045851">
    <property type="entry name" value="AMP-bd_C_sf"/>
</dbReference>
<evidence type="ECO:0000313" key="7">
    <source>
        <dbReference type="EMBL" id="KAA9149324.1"/>
    </source>
</evidence>
<dbReference type="SUPFAM" id="SSF56801">
    <property type="entry name" value="Acetyl-CoA synthetase-like"/>
    <property type="match status" value="1"/>
</dbReference>
<reference evidence="7" key="1">
    <citation type="submission" date="2019-09" db="EMBL/GenBank/DDBJ databases">
        <authorList>
            <person name="Teo W.F.A."/>
            <person name="Duangmal K."/>
        </authorList>
    </citation>
    <scope>NUCLEOTIDE SEQUENCE [LARGE SCALE GENOMIC DNA]</scope>
    <source>
        <strain evidence="7">K81G1</strain>
    </source>
</reference>
<comment type="similarity">
    <text evidence="1">Belongs to the ATP-dependent AMP-binding enzyme family.</text>
</comment>
<dbReference type="Gene3D" id="3.30.300.30">
    <property type="match status" value="1"/>
</dbReference>
<feature type="domain" description="Acetyl-coenzyme A synthetase N-terminal" evidence="6">
    <location>
        <begin position="42"/>
        <end position="98"/>
    </location>
</feature>
<dbReference type="InterPro" id="IPR020845">
    <property type="entry name" value="AMP-binding_CS"/>
</dbReference>
<proteinExistence type="inferred from homology"/>
<evidence type="ECO:0000256" key="1">
    <source>
        <dbReference type="ARBA" id="ARBA00006432"/>
    </source>
</evidence>
<evidence type="ECO:0000256" key="2">
    <source>
        <dbReference type="ARBA" id="ARBA00022598"/>
    </source>
</evidence>